<dbReference type="EMBL" id="JAUCGR010000002">
    <property type="protein sequence ID" value="MDM7831165.1"/>
    <property type="molecule type" value="Genomic_DNA"/>
</dbReference>
<dbReference type="Proteomes" id="UP001321453">
    <property type="component" value="Unassembled WGS sequence"/>
</dbReference>
<dbReference type="RefSeq" id="WP_289446443.1">
    <property type="nucleotide sequence ID" value="NZ_JAUCGR010000002.1"/>
</dbReference>
<sequence length="78" mass="7952">MTIENVGECHDRGETSSPGAAGVLTWQQAGSAVRQLTSVPYDQGEVVTLPLTVPSGATPGPARVIYDGTTAALLTVSP</sequence>
<organism evidence="2 3">
    <name type="scientific">Cellulomonas edaphi</name>
    <dbReference type="NCBI Taxonomy" id="3053468"/>
    <lineage>
        <taxon>Bacteria</taxon>
        <taxon>Bacillati</taxon>
        <taxon>Actinomycetota</taxon>
        <taxon>Actinomycetes</taxon>
        <taxon>Micrococcales</taxon>
        <taxon>Cellulomonadaceae</taxon>
        <taxon>Cellulomonas</taxon>
    </lineage>
</organism>
<comment type="caution">
    <text evidence="2">The sequence shown here is derived from an EMBL/GenBank/DDBJ whole genome shotgun (WGS) entry which is preliminary data.</text>
</comment>
<evidence type="ECO:0000313" key="3">
    <source>
        <dbReference type="Proteomes" id="UP001321453"/>
    </source>
</evidence>
<name>A0ABT7S6B7_9CELL</name>
<protein>
    <recommendedName>
        <fullName evidence="4">DUF4232 domain-containing protein</fullName>
    </recommendedName>
</protein>
<evidence type="ECO:0008006" key="4">
    <source>
        <dbReference type="Google" id="ProtNLM"/>
    </source>
</evidence>
<accession>A0ABT7S6B7</accession>
<gene>
    <name evidence="2" type="ORF">QRT05_07450</name>
</gene>
<proteinExistence type="predicted"/>
<evidence type="ECO:0000313" key="2">
    <source>
        <dbReference type="EMBL" id="MDM7831165.1"/>
    </source>
</evidence>
<evidence type="ECO:0000256" key="1">
    <source>
        <dbReference type="SAM" id="MobiDB-lite"/>
    </source>
</evidence>
<feature type="region of interest" description="Disordered" evidence="1">
    <location>
        <begin position="1"/>
        <end position="20"/>
    </location>
</feature>
<keyword evidence="3" id="KW-1185">Reference proteome</keyword>
<reference evidence="2 3" key="1">
    <citation type="submission" date="2023-06" db="EMBL/GenBank/DDBJ databases">
        <title>Cellulomonas sp. MW9 Whole genome sequence.</title>
        <authorList>
            <person name="Park S."/>
        </authorList>
    </citation>
    <scope>NUCLEOTIDE SEQUENCE [LARGE SCALE GENOMIC DNA]</scope>
    <source>
        <strain evidence="2 3">MW9</strain>
    </source>
</reference>